<name>A0A2T4CH60_TRILO</name>
<keyword evidence="3" id="KW-1185">Reference proteome</keyword>
<dbReference type="EMBL" id="KZ679126">
    <property type="protein sequence ID" value="PTB80915.1"/>
    <property type="molecule type" value="Genomic_DNA"/>
</dbReference>
<dbReference type="Proteomes" id="UP000240760">
    <property type="component" value="Unassembled WGS sequence"/>
</dbReference>
<sequence length="213" mass="23514">MPLQRHHRREARVTMARFYQQILLNMPQGRAPGKKRRKQKKNSLASASRHPARTSENPSRNYDEPSAPQRPNRQIRDGGGESQRSRLCAWRSPPLPPAHSIAMSVLRNSKQLCACCLGEDEPSTVRTLGLVRYDRPGCQVATFTGPEPPSKTRGRRRARGDAVSGSQAGQIWCGQLVGGTQGTTRRATEWSSLVQANPPPGRSHSTSTACPRC</sequence>
<protein>
    <submittedName>
        <fullName evidence="2">Uncharacterized protein</fullName>
    </submittedName>
</protein>
<feature type="region of interest" description="Disordered" evidence="1">
    <location>
        <begin position="144"/>
        <end position="164"/>
    </location>
</feature>
<evidence type="ECO:0000313" key="2">
    <source>
        <dbReference type="EMBL" id="PTB80915.1"/>
    </source>
</evidence>
<feature type="compositionally biased region" description="Basic residues" evidence="1">
    <location>
        <begin position="32"/>
        <end position="41"/>
    </location>
</feature>
<feature type="compositionally biased region" description="Polar residues" evidence="1">
    <location>
        <begin position="203"/>
        <end position="213"/>
    </location>
</feature>
<feature type="region of interest" description="Disordered" evidence="1">
    <location>
        <begin position="24"/>
        <end position="93"/>
    </location>
</feature>
<organism evidence="2 3">
    <name type="scientific">Trichoderma longibrachiatum ATCC 18648</name>
    <dbReference type="NCBI Taxonomy" id="983965"/>
    <lineage>
        <taxon>Eukaryota</taxon>
        <taxon>Fungi</taxon>
        <taxon>Dikarya</taxon>
        <taxon>Ascomycota</taxon>
        <taxon>Pezizomycotina</taxon>
        <taxon>Sordariomycetes</taxon>
        <taxon>Hypocreomycetidae</taxon>
        <taxon>Hypocreales</taxon>
        <taxon>Hypocreaceae</taxon>
        <taxon>Trichoderma</taxon>
    </lineage>
</organism>
<evidence type="ECO:0000313" key="3">
    <source>
        <dbReference type="Proteomes" id="UP000240760"/>
    </source>
</evidence>
<gene>
    <name evidence="2" type="ORF">M440DRAFT_1002149</name>
</gene>
<evidence type="ECO:0000256" key="1">
    <source>
        <dbReference type="SAM" id="MobiDB-lite"/>
    </source>
</evidence>
<dbReference type="AlphaFoldDB" id="A0A2T4CH60"/>
<reference evidence="2 3" key="1">
    <citation type="submission" date="2016-07" db="EMBL/GenBank/DDBJ databases">
        <title>Multiple horizontal gene transfer events from other fungi enriched the ability of initially mycotrophic Trichoderma (Ascomycota) to feed on dead plant biomass.</title>
        <authorList>
            <consortium name="DOE Joint Genome Institute"/>
            <person name="Aerts A."/>
            <person name="Atanasova L."/>
            <person name="Chenthamara K."/>
            <person name="Zhang J."/>
            <person name="Grujic M."/>
            <person name="Henrissat B."/>
            <person name="Kuo A."/>
            <person name="Salamov A."/>
            <person name="Lipzen A."/>
            <person name="Labutti K."/>
            <person name="Barry K."/>
            <person name="Miao Y."/>
            <person name="Rahimi M.J."/>
            <person name="Shen Q."/>
            <person name="Grigoriev I.V."/>
            <person name="Kubicek C.P."/>
            <person name="Druzhinina I.S."/>
        </authorList>
    </citation>
    <scope>NUCLEOTIDE SEQUENCE [LARGE SCALE GENOMIC DNA]</scope>
    <source>
        <strain evidence="2 3">ATCC 18648</strain>
    </source>
</reference>
<feature type="region of interest" description="Disordered" evidence="1">
    <location>
        <begin position="193"/>
        <end position="213"/>
    </location>
</feature>
<proteinExistence type="predicted"/>
<accession>A0A2T4CH60</accession>